<evidence type="ECO:0000313" key="1">
    <source>
        <dbReference type="Ensembl" id="ENSPMGP00000027414.1"/>
    </source>
</evidence>
<proteinExistence type="predicted"/>
<dbReference type="Proteomes" id="UP000261520">
    <property type="component" value="Unplaced"/>
</dbReference>
<reference evidence="1" key="1">
    <citation type="submission" date="2025-05" db="UniProtKB">
        <authorList>
            <consortium name="Ensembl"/>
        </authorList>
    </citation>
    <scope>IDENTIFICATION</scope>
</reference>
<dbReference type="Ensembl" id="ENSPMGT00000029209.1">
    <property type="protein sequence ID" value="ENSPMGP00000027414.1"/>
    <property type="gene ID" value="ENSPMGG00000022122.1"/>
</dbReference>
<name>A0A3B4BG54_9GOBI</name>
<organism evidence="1 2">
    <name type="scientific">Periophthalmus magnuspinnatus</name>
    <dbReference type="NCBI Taxonomy" id="409849"/>
    <lineage>
        <taxon>Eukaryota</taxon>
        <taxon>Metazoa</taxon>
        <taxon>Chordata</taxon>
        <taxon>Craniata</taxon>
        <taxon>Vertebrata</taxon>
        <taxon>Euteleostomi</taxon>
        <taxon>Actinopterygii</taxon>
        <taxon>Neopterygii</taxon>
        <taxon>Teleostei</taxon>
        <taxon>Neoteleostei</taxon>
        <taxon>Acanthomorphata</taxon>
        <taxon>Gobiaria</taxon>
        <taxon>Gobiiformes</taxon>
        <taxon>Gobioidei</taxon>
        <taxon>Gobiidae</taxon>
        <taxon>Oxudercinae</taxon>
        <taxon>Periophthalmus</taxon>
    </lineage>
</organism>
<sequence>MSKNKLLNIKDKIDGNEVDLSLGNLTEVPVRELVRPFNLGFFMFYTNILARLWF</sequence>
<dbReference type="AlphaFoldDB" id="A0A3B4BG54"/>
<dbReference type="Ensembl" id="ENSPMGT00000006439.1">
    <property type="protein sequence ID" value="ENSPMGP00000006062.1"/>
    <property type="gene ID" value="ENSPMGG00000005103.1"/>
</dbReference>
<evidence type="ECO:0000313" key="2">
    <source>
        <dbReference type="Proteomes" id="UP000261520"/>
    </source>
</evidence>
<keyword evidence="2" id="KW-1185">Reference proteome</keyword>
<protein>
    <submittedName>
        <fullName evidence="1">Uncharacterized protein</fullName>
    </submittedName>
</protein>
<accession>A0A3B4BG54</accession>